<feature type="transmembrane region" description="Helical" evidence="1">
    <location>
        <begin position="879"/>
        <end position="903"/>
    </location>
</feature>
<gene>
    <name evidence="2" type="ORF">pdam_00001894</name>
</gene>
<name>A0A3M6TQA5_POCDA</name>
<dbReference type="OrthoDB" id="5956805at2759"/>
<organism evidence="2 3">
    <name type="scientific">Pocillopora damicornis</name>
    <name type="common">Cauliflower coral</name>
    <name type="synonym">Millepora damicornis</name>
    <dbReference type="NCBI Taxonomy" id="46731"/>
    <lineage>
        <taxon>Eukaryota</taxon>
        <taxon>Metazoa</taxon>
        <taxon>Cnidaria</taxon>
        <taxon>Anthozoa</taxon>
        <taxon>Hexacorallia</taxon>
        <taxon>Scleractinia</taxon>
        <taxon>Astrocoeniina</taxon>
        <taxon>Pocilloporidae</taxon>
        <taxon>Pocillopora</taxon>
    </lineage>
</organism>
<feature type="transmembrane region" description="Helical" evidence="1">
    <location>
        <begin position="1025"/>
        <end position="1046"/>
    </location>
</feature>
<reference evidence="2 3" key="1">
    <citation type="journal article" date="2018" name="Sci. Rep.">
        <title>Comparative analysis of the Pocillopora damicornis genome highlights role of immune system in coral evolution.</title>
        <authorList>
            <person name="Cunning R."/>
            <person name="Bay R.A."/>
            <person name="Gillette P."/>
            <person name="Baker A.C."/>
            <person name="Traylor-Knowles N."/>
        </authorList>
    </citation>
    <scope>NUCLEOTIDE SEQUENCE [LARGE SCALE GENOMIC DNA]</scope>
    <source>
        <strain evidence="2">RSMAS</strain>
        <tissue evidence="2">Whole animal</tissue>
    </source>
</reference>
<feature type="transmembrane region" description="Helical" evidence="1">
    <location>
        <begin position="915"/>
        <end position="932"/>
    </location>
</feature>
<evidence type="ECO:0000313" key="3">
    <source>
        <dbReference type="Proteomes" id="UP000275408"/>
    </source>
</evidence>
<dbReference type="InterPro" id="IPR011050">
    <property type="entry name" value="Pectin_lyase_fold/virulence"/>
</dbReference>
<keyword evidence="1" id="KW-1133">Transmembrane helix</keyword>
<feature type="transmembrane region" description="Helical" evidence="1">
    <location>
        <begin position="674"/>
        <end position="692"/>
    </location>
</feature>
<keyword evidence="3" id="KW-1185">Reference proteome</keyword>
<keyword evidence="1" id="KW-0472">Membrane</keyword>
<dbReference type="SUPFAM" id="SSF51126">
    <property type="entry name" value="Pectin lyase-like"/>
    <property type="match status" value="1"/>
</dbReference>
<dbReference type="Proteomes" id="UP000275408">
    <property type="component" value="Unassembled WGS sequence"/>
</dbReference>
<comment type="caution">
    <text evidence="2">The sequence shown here is derived from an EMBL/GenBank/DDBJ whole genome shotgun (WGS) entry which is preliminary data.</text>
</comment>
<sequence>MYGGFLILNGTDSRENRYKCGPENSTSALIIKNLIISSLFAPAYISCEIRFTSIQPGRTGMHTSPTKGSYSFPATGDGLKTDSVPTITMKNLSFVQSGVTCNGTCNLEVENSSFDQSGVTCNYSCSVKVLNSTFANPTMVPVQSGVACYDSCRLEVVDTVFVQASLICNGACSMNVSNSNFTNSTVITDVNTGQDSKVISITHSRFIRKRSQPFIKFRSRADFVLEIDNCTFRDNHSLPFPDYLIDVNSSSLSVGRVVFHRNNFITIFGHGINLCGCFKSISLENLSIINVESFILKVSDKTSSTCRLRRVTVQMNNCSVHGTIASKRANSPAIDIAAREMKMSMNYMQFHSNNRSLISFSANNGSLTINNSDFADNSKQDVSHLLSISPYKERNNPLKTTKGEQDSVAGSIFFNLQGTKFSRNRVLKSIITLEKTSAALSNVTFSNNTVEGLGGDIHIKDHVIVILNNSRFERYPRDYFASAFVYSDVNSNSSVNITNCRFKSHFEVDASVILFLRSGISLRIDKKSDITCPLGYFFENAFNVSLSGSTIEDTYKLTCKRCSDGLYNLQQVYAILDISDTSVDEQCIPCPYGGNCTREIEAKPNFWGYLEPKDRRPTVKFEICPLGYCEPSPRSFNSCHGYRTGFLCGQCREGYTEAMFSSECHEEENCHNNWFWFFSLVYITCLSFLLITRPCIFQILWRNATWFRPKNHGRQPLQSLHSSDEQHYSGKHFDHALVKTIFYFYQTVELLLISTSPEDLMNKVTFVRPFISLFNFEIWKENFGCPFPGLTAVTKRLFSSLTVFGTIACISLICISHKAMSYNGCVDHPRVNLYLAAIVETLLLGYEKLTDVSLNLMNCIQVKSEWRLFLDGNILCWQWWQHALLSFIMVFVVPFIFVLFWGSKKLNERIISTKELTMACILPLPFLHYWVVQLCIKKEPTQVHHEGAEEIKEVLHEPFRPPDEDDEGTLYWESVLIARRLVLLCLHSFLADPMLRLLCLTFACLAILLHHLYKRPFRDPIANACETFSLIALVIISTFSLAEASLVSEGTEIGGPRENVFKVLQWIELALLGVVPACLFMLVSLVVLSQLFRLFFHVVMWDQRQPQRLNRVWHFPVDSSRPLLYSSPAMY</sequence>
<dbReference type="EMBL" id="RCHS01003197">
    <property type="protein sequence ID" value="RMX43526.1"/>
    <property type="molecule type" value="Genomic_DNA"/>
</dbReference>
<keyword evidence="1" id="KW-0812">Transmembrane</keyword>
<dbReference type="AlphaFoldDB" id="A0A3M6TQA5"/>
<feature type="transmembrane region" description="Helical" evidence="1">
    <location>
        <begin position="994"/>
        <end position="1013"/>
    </location>
</feature>
<protein>
    <submittedName>
        <fullName evidence="2">Uncharacterized protein</fullName>
    </submittedName>
</protein>
<accession>A0A3M6TQA5</accession>
<evidence type="ECO:0000313" key="2">
    <source>
        <dbReference type="EMBL" id="RMX43526.1"/>
    </source>
</evidence>
<proteinExistence type="predicted"/>
<dbReference type="PANTHER" id="PTHR11319">
    <property type="entry name" value="G PROTEIN-COUPLED RECEPTOR-RELATED"/>
    <property type="match status" value="1"/>
</dbReference>
<dbReference type="PANTHER" id="PTHR11319:SF35">
    <property type="entry name" value="OUTER MEMBRANE PROTEIN PMPC-RELATED"/>
    <property type="match status" value="1"/>
</dbReference>
<feature type="transmembrane region" description="Helical" evidence="1">
    <location>
        <begin position="1066"/>
        <end position="1088"/>
    </location>
</feature>
<evidence type="ECO:0000256" key="1">
    <source>
        <dbReference type="SAM" id="Phobius"/>
    </source>
</evidence>
<feature type="transmembrane region" description="Helical" evidence="1">
    <location>
        <begin position="797"/>
        <end position="820"/>
    </location>
</feature>